<dbReference type="Gene3D" id="3.40.1090.10">
    <property type="entry name" value="Cytosolic phospholipase A2 catalytic domain"/>
    <property type="match status" value="2"/>
</dbReference>
<comment type="caution">
    <text evidence="4">Lacks conserved residue(s) required for the propagation of feature annotation.</text>
</comment>
<dbReference type="InterPro" id="IPR002641">
    <property type="entry name" value="PNPLA_dom"/>
</dbReference>
<keyword evidence="7" id="KW-1185">Reference proteome</keyword>
<dbReference type="Pfam" id="PF01734">
    <property type="entry name" value="Patatin"/>
    <property type="match status" value="1"/>
</dbReference>
<reference evidence="6 7" key="1">
    <citation type="submission" date="2023-05" db="EMBL/GenBank/DDBJ databases">
        <title>Sequencing and Assembly of Streptomyces sp. NP73.</title>
        <authorList>
            <person name="Konwar A.N."/>
            <person name="Saikia K."/>
            <person name="Thakur D."/>
        </authorList>
    </citation>
    <scope>NUCLEOTIDE SEQUENCE [LARGE SCALE GENOMIC DNA]</scope>
    <source>
        <strain evidence="6 7">NP73</strain>
    </source>
</reference>
<evidence type="ECO:0000256" key="3">
    <source>
        <dbReference type="ARBA" id="ARBA00023098"/>
    </source>
</evidence>
<evidence type="ECO:0000256" key="2">
    <source>
        <dbReference type="ARBA" id="ARBA00022963"/>
    </source>
</evidence>
<protein>
    <submittedName>
        <fullName evidence="6">Patatin-like phospholipase family protein</fullName>
    </submittedName>
</protein>
<sequence>MENDGRHDIGQALVLGPGGRLGTAWTAGLAAGLRGFGLDLGEADLIVGTSAGAIVGAVLATGQDPSRLATLPARRPGGAPAAPHRPDPAVMGAVFAVLGDPALDPAEARRRVGRIALETVDAVAEDRAVAQRAALITAEGWPRRPLLIPAVDAETGEPIVWDAASGVALARAVTASSAFPGIEPPVAVDGRRYLDGALRDGINLDLAAGARSVLVVDPLAHRHPRPVTDDAHFVAPDPAMVRLLDSERGDPEAWAEAYRAGETQAGAAAEELRAHWRPAPDRG</sequence>
<dbReference type="SUPFAM" id="SSF52151">
    <property type="entry name" value="FabD/lysophospholipase-like"/>
    <property type="match status" value="1"/>
</dbReference>
<feature type="short sequence motif" description="GXSXG" evidence="4">
    <location>
        <begin position="48"/>
        <end position="52"/>
    </location>
</feature>
<dbReference type="InterPro" id="IPR050301">
    <property type="entry name" value="NTE"/>
</dbReference>
<dbReference type="EMBL" id="JASITI010000010">
    <property type="protein sequence ID" value="MDK9496050.1"/>
    <property type="molecule type" value="Genomic_DNA"/>
</dbReference>
<dbReference type="RefSeq" id="WP_285341576.1">
    <property type="nucleotide sequence ID" value="NZ_JASITI010000010.1"/>
</dbReference>
<feature type="domain" description="PNPLA" evidence="5">
    <location>
        <begin position="13"/>
        <end position="208"/>
    </location>
</feature>
<feature type="active site" description="Proton acceptor" evidence="4">
    <location>
        <position position="195"/>
    </location>
</feature>
<feature type="short sequence motif" description="DGA/G" evidence="4">
    <location>
        <begin position="195"/>
        <end position="197"/>
    </location>
</feature>
<accession>A0ABT7GT10</accession>
<evidence type="ECO:0000313" key="6">
    <source>
        <dbReference type="EMBL" id="MDK9496050.1"/>
    </source>
</evidence>
<dbReference type="Proteomes" id="UP001223390">
    <property type="component" value="Unassembled WGS sequence"/>
</dbReference>
<keyword evidence="3 4" id="KW-0443">Lipid metabolism</keyword>
<evidence type="ECO:0000313" key="7">
    <source>
        <dbReference type="Proteomes" id="UP001223390"/>
    </source>
</evidence>
<comment type="caution">
    <text evidence="6">The sequence shown here is derived from an EMBL/GenBank/DDBJ whole genome shotgun (WGS) entry which is preliminary data.</text>
</comment>
<dbReference type="PANTHER" id="PTHR14226:SF57">
    <property type="entry name" value="BLR7027 PROTEIN"/>
    <property type="match status" value="1"/>
</dbReference>
<dbReference type="PANTHER" id="PTHR14226">
    <property type="entry name" value="NEUROPATHY TARGET ESTERASE/SWISS CHEESE D.MELANOGASTER"/>
    <property type="match status" value="1"/>
</dbReference>
<keyword evidence="2 4" id="KW-0442">Lipid degradation</keyword>
<keyword evidence="1 4" id="KW-0378">Hydrolase</keyword>
<evidence type="ECO:0000256" key="1">
    <source>
        <dbReference type="ARBA" id="ARBA00022801"/>
    </source>
</evidence>
<gene>
    <name evidence="6" type="ORF">QEZ40_000388</name>
</gene>
<name>A0ABT7GT10_9ACTN</name>
<dbReference type="PROSITE" id="PS51635">
    <property type="entry name" value="PNPLA"/>
    <property type="match status" value="1"/>
</dbReference>
<evidence type="ECO:0000259" key="5">
    <source>
        <dbReference type="PROSITE" id="PS51635"/>
    </source>
</evidence>
<organism evidence="6 7">
    <name type="scientific">Streptomyces katrae</name>
    <dbReference type="NCBI Taxonomy" id="68223"/>
    <lineage>
        <taxon>Bacteria</taxon>
        <taxon>Bacillati</taxon>
        <taxon>Actinomycetota</taxon>
        <taxon>Actinomycetes</taxon>
        <taxon>Kitasatosporales</taxon>
        <taxon>Streptomycetaceae</taxon>
        <taxon>Streptomyces</taxon>
    </lineage>
</organism>
<dbReference type="InterPro" id="IPR016035">
    <property type="entry name" value="Acyl_Trfase/lysoPLipase"/>
</dbReference>
<proteinExistence type="predicted"/>
<evidence type="ECO:0000256" key="4">
    <source>
        <dbReference type="PROSITE-ProRule" id="PRU01161"/>
    </source>
</evidence>
<feature type="active site" description="Nucleophile" evidence="4">
    <location>
        <position position="50"/>
    </location>
</feature>